<dbReference type="PANTHER" id="PTHR11567">
    <property type="entry name" value="ACID PHOSPHATASE-RELATED"/>
    <property type="match status" value="1"/>
</dbReference>
<evidence type="ECO:0000256" key="1">
    <source>
        <dbReference type="ARBA" id="ARBA00022801"/>
    </source>
</evidence>
<evidence type="ECO:0000313" key="2">
    <source>
        <dbReference type="EMBL" id="CAE7245660.1"/>
    </source>
</evidence>
<dbReference type="SUPFAM" id="SSF53254">
    <property type="entry name" value="Phosphoglycerate mutase-like"/>
    <property type="match status" value="1"/>
</dbReference>
<sequence>MLPRLVWFLTYPTRVTTFYQNEEAFSDYCGRAAALASMLPGPLDALSSDLDFVGMQVILRHGARTTACDLSCVHPIRSPSNLSSCHLKPMGGVDWSEGSAAIPKQYHNTYGTEPALESTCVKGQLLDEAVDQFRALADKLTQSYLSKLPQKEELRSKVQLFSVDVERMMASLILLQHFLFGASSAGLVVETQPADIDPWHMSATCPRGQQAKARKSAVAMENARRHPDFLAKWRSLAGAEFTHDTWDCLEVALCTNQSFLQLPPQLQPDSDLFHEALKISAAMVQASYLQDVFEYTLLAAPALLEMRDYAEKQALGKVPPLSLRVVGDTMIVPLLLGLQAWDGAWPHYAEALVLEVYRSKEPVRKTKVRLLRRGEAVLACQEDGHRGLCAIEDLLPQNIVQLQDPVRYAHQCELDAKEPVVLKAGEPVMQVLSSGGVALLIALAFLAGHCHGRRSSDLVLAIRIPLLSSTCSADMR</sequence>
<protein>
    <submittedName>
        <fullName evidence="2">Acp6 protein</fullName>
    </submittedName>
</protein>
<gene>
    <name evidence="2" type="primary">Acp6</name>
    <name evidence="2" type="ORF">SNAT2548_LOCUS11604</name>
</gene>
<keyword evidence="1" id="KW-0378">Hydrolase</keyword>
<dbReference type="InterPro" id="IPR050645">
    <property type="entry name" value="Histidine_acid_phosphatase"/>
</dbReference>
<dbReference type="Gene3D" id="3.40.50.1240">
    <property type="entry name" value="Phosphoglycerate mutase-like"/>
    <property type="match status" value="1"/>
</dbReference>
<proteinExistence type="predicted"/>
<accession>A0A812LGF9</accession>
<comment type="caution">
    <text evidence="2">The sequence shown here is derived from an EMBL/GenBank/DDBJ whole genome shotgun (WGS) entry which is preliminary data.</text>
</comment>
<dbReference type="InterPro" id="IPR029033">
    <property type="entry name" value="His_PPase_superfam"/>
</dbReference>
<keyword evidence="3" id="KW-1185">Reference proteome</keyword>
<evidence type="ECO:0000313" key="3">
    <source>
        <dbReference type="Proteomes" id="UP000604046"/>
    </source>
</evidence>
<organism evidence="2 3">
    <name type="scientific">Symbiodinium natans</name>
    <dbReference type="NCBI Taxonomy" id="878477"/>
    <lineage>
        <taxon>Eukaryota</taxon>
        <taxon>Sar</taxon>
        <taxon>Alveolata</taxon>
        <taxon>Dinophyceae</taxon>
        <taxon>Suessiales</taxon>
        <taxon>Symbiodiniaceae</taxon>
        <taxon>Symbiodinium</taxon>
    </lineage>
</organism>
<dbReference type="GO" id="GO:0016791">
    <property type="term" value="F:phosphatase activity"/>
    <property type="evidence" value="ECO:0007669"/>
    <property type="project" value="TreeGrafter"/>
</dbReference>
<dbReference type="Proteomes" id="UP000604046">
    <property type="component" value="Unassembled WGS sequence"/>
</dbReference>
<dbReference type="AlphaFoldDB" id="A0A812LGF9"/>
<name>A0A812LGF9_9DINO</name>
<reference evidence="2" key="1">
    <citation type="submission" date="2021-02" db="EMBL/GenBank/DDBJ databases">
        <authorList>
            <person name="Dougan E. K."/>
            <person name="Rhodes N."/>
            <person name="Thang M."/>
            <person name="Chan C."/>
        </authorList>
    </citation>
    <scope>NUCLEOTIDE SEQUENCE</scope>
</reference>
<dbReference type="EMBL" id="CAJNDS010001057">
    <property type="protein sequence ID" value="CAE7245660.1"/>
    <property type="molecule type" value="Genomic_DNA"/>
</dbReference>
<dbReference type="PANTHER" id="PTHR11567:SF110">
    <property type="entry name" value="2-PHOSPHOXYLOSE PHOSPHATASE 1"/>
    <property type="match status" value="1"/>
</dbReference>